<organism evidence="1 2">
    <name type="scientific">Paramecium pentaurelia</name>
    <dbReference type="NCBI Taxonomy" id="43138"/>
    <lineage>
        <taxon>Eukaryota</taxon>
        <taxon>Sar</taxon>
        <taxon>Alveolata</taxon>
        <taxon>Ciliophora</taxon>
        <taxon>Intramacronucleata</taxon>
        <taxon>Oligohymenophorea</taxon>
        <taxon>Peniculida</taxon>
        <taxon>Parameciidae</taxon>
        <taxon>Paramecium</taxon>
    </lineage>
</organism>
<dbReference type="Proteomes" id="UP000689195">
    <property type="component" value="Unassembled WGS sequence"/>
</dbReference>
<gene>
    <name evidence="1" type="ORF">PPENT_87.1.T0750230</name>
</gene>
<accession>A0A8S1VXS2</accession>
<comment type="caution">
    <text evidence="1">The sequence shown here is derived from an EMBL/GenBank/DDBJ whole genome shotgun (WGS) entry which is preliminary data.</text>
</comment>
<proteinExistence type="predicted"/>
<dbReference type="AlphaFoldDB" id="A0A8S1VXS2"/>
<keyword evidence="2" id="KW-1185">Reference proteome</keyword>
<evidence type="ECO:0000313" key="2">
    <source>
        <dbReference type="Proteomes" id="UP000689195"/>
    </source>
</evidence>
<name>A0A8S1VXS2_9CILI</name>
<sequence length="70" mass="8142">MYIFILFLVHQLSSLKIKEVDSLYQYSQQSIVLSEQSPSISSAFRYEILSKQNPSTNILQVGNFEKFYSD</sequence>
<reference evidence="1" key="1">
    <citation type="submission" date="2021-01" db="EMBL/GenBank/DDBJ databases">
        <authorList>
            <consortium name="Genoscope - CEA"/>
            <person name="William W."/>
        </authorList>
    </citation>
    <scope>NUCLEOTIDE SEQUENCE</scope>
</reference>
<evidence type="ECO:0000313" key="1">
    <source>
        <dbReference type="EMBL" id="CAD8181153.1"/>
    </source>
</evidence>
<protein>
    <submittedName>
        <fullName evidence="1">Uncharacterized protein</fullName>
    </submittedName>
</protein>
<dbReference type="EMBL" id="CAJJDO010000075">
    <property type="protein sequence ID" value="CAD8181153.1"/>
    <property type="molecule type" value="Genomic_DNA"/>
</dbReference>